<feature type="binding site" evidence="7">
    <location>
        <position position="144"/>
    </location>
    <ligand>
        <name>orotate</name>
        <dbReference type="ChEBI" id="CHEBI:30839"/>
    </ligand>
</feature>
<comment type="caution">
    <text evidence="9">The sequence shown here is derived from an EMBL/GenBank/DDBJ whole genome shotgun (WGS) entry which is preliminary data.</text>
</comment>
<dbReference type="InterPro" id="IPR023031">
    <property type="entry name" value="OPRT"/>
</dbReference>
<dbReference type="GO" id="GO:0044205">
    <property type="term" value="P:'de novo' UMP biosynthetic process"/>
    <property type="evidence" value="ECO:0007669"/>
    <property type="project" value="UniProtKB-UniRule"/>
</dbReference>
<evidence type="ECO:0000256" key="1">
    <source>
        <dbReference type="ARBA" id="ARBA00004889"/>
    </source>
</evidence>
<organism evidence="9 10">
    <name type="scientific">candidate division TA06 bacterium</name>
    <dbReference type="NCBI Taxonomy" id="2250710"/>
    <lineage>
        <taxon>Bacteria</taxon>
        <taxon>Bacteria division TA06</taxon>
    </lineage>
</organism>
<keyword evidence="3 7" id="KW-0328">Glycosyltransferase</keyword>
<evidence type="ECO:0000313" key="9">
    <source>
        <dbReference type="EMBL" id="RKX66453.1"/>
    </source>
</evidence>
<dbReference type="GO" id="GO:0004588">
    <property type="term" value="F:orotate phosphoribosyltransferase activity"/>
    <property type="evidence" value="ECO:0007669"/>
    <property type="project" value="UniProtKB-UniRule"/>
</dbReference>
<comment type="pathway">
    <text evidence="1 7">Pyrimidine metabolism; UMP biosynthesis via de novo pathway; UMP from orotate: step 1/2.</text>
</comment>
<evidence type="ECO:0000256" key="4">
    <source>
        <dbReference type="ARBA" id="ARBA00022679"/>
    </source>
</evidence>
<evidence type="ECO:0000256" key="7">
    <source>
        <dbReference type="HAMAP-Rule" id="MF_01208"/>
    </source>
</evidence>
<feature type="domain" description="Phosphoribosyltransferase" evidence="8">
    <location>
        <begin position="46"/>
        <end position="160"/>
    </location>
</feature>
<evidence type="ECO:0000256" key="6">
    <source>
        <dbReference type="ARBA" id="ARBA00022975"/>
    </source>
</evidence>
<feature type="binding site" description="in other chain" evidence="7">
    <location>
        <begin position="112"/>
        <end position="120"/>
    </location>
    <ligand>
        <name>5-phospho-alpha-D-ribose 1-diphosphate</name>
        <dbReference type="ChEBI" id="CHEBI:58017"/>
        <note>ligand shared between dimeric partners</note>
    </ligand>
</feature>
<comment type="subunit">
    <text evidence="7">Homodimer.</text>
</comment>
<sequence length="188" mass="20696">MQDFGKLLEELGAIKRGHFELTSGLHSEFYVEKFRLLEKPEISTIFCKNIANRFADKAIDTVAGPTTGGIIIAYDVARYLGKRAIYAEKENGKRVFRRGFDIKPGERVLVVDDILTTGGSIVATAKAVEEKGGEVVSLAVFVNRSSGDVSLPYYLYSVYSLSIEKYEPGNCPLCKKGIPLETPGSKHL</sequence>
<evidence type="ECO:0000259" key="8">
    <source>
        <dbReference type="Pfam" id="PF00156"/>
    </source>
</evidence>
<reference evidence="9 10" key="1">
    <citation type="submission" date="2018-06" db="EMBL/GenBank/DDBJ databases">
        <title>Extensive metabolic versatility and redundancy in microbially diverse, dynamic hydrothermal sediments.</title>
        <authorList>
            <person name="Dombrowski N."/>
            <person name="Teske A."/>
            <person name="Baker B.J."/>
        </authorList>
    </citation>
    <scope>NUCLEOTIDE SEQUENCE [LARGE SCALE GENOMIC DNA]</scope>
    <source>
        <strain evidence="9">B35_G9</strain>
    </source>
</reference>
<evidence type="ECO:0000313" key="10">
    <source>
        <dbReference type="Proteomes" id="UP000282321"/>
    </source>
</evidence>
<comment type="caution">
    <text evidence="7">Lacks conserved residue(s) required for the propagation of feature annotation.</text>
</comment>
<comment type="cofactor">
    <cofactor evidence="7">
        <name>Mg(2+)</name>
        <dbReference type="ChEBI" id="CHEBI:18420"/>
    </cofactor>
</comment>
<comment type="catalytic activity">
    <reaction evidence="7">
        <text>orotidine 5'-phosphate + diphosphate = orotate + 5-phospho-alpha-D-ribose 1-diphosphate</text>
        <dbReference type="Rhea" id="RHEA:10380"/>
        <dbReference type="ChEBI" id="CHEBI:30839"/>
        <dbReference type="ChEBI" id="CHEBI:33019"/>
        <dbReference type="ChEBI" id="CHEBI:57538"/>
        <dbReference type="ChEBI" id="CHEBI:58017"/>
        <dbReference type="EC" id="2.4.2.10"/>
    </reaction>
</comment>
<gene>
    <name evidence="7" type="primary">pyrE</name>
    <name evidence="9" type="ORF">DRP44_04130</name>
</gene>
<dbReference type="EMBL" id="QNBC01000043">
    <property type="protein sequence ID" value="RKX66453.1"/>
    <property type="molecule type" value="Genomic_DNA"/>
</dbReference>
<dbReference type="InterPro" id="IPR000836">
    <property type="entry name" value="PRTase_dom"/>
</dbReference>
<dbReference type="InterPro" id="IPR006273">
    <property type="entry name" value="Orotate_PRibTrfase_bac"/>
</dbReference>
<dbReference type="UniPathway" id="UPA00070">
    <property type="reaction ID" value="UER00119"/>
</dbReference>
<name>A0A660S891_UNCT6</name>
<dbReference type="Gene3D" id="3.40.50.2020">
    <property type="match status" value="1"/>
</dbReference>
<feature type="binding site" description="in other chain" evidence="7">
    <location>
        <position position="89"/>
    </location>
    <ligand>
        <name>5-phospho-alpha-D-ribose 1-diphosphate</name>
        <dbReference type="ChEBI" id="CHEBI:58017"/>
        <note>ligand shared between dimeric partners</note>
    </ligand>
</feature>
<feature type="binding site" evidence="7">
    <location>
        <position position="116"/>
    </location>
    <ligand>
        <name>orotate</name>
        <dbReference type="ChEBI" id="CHEBI:30839"/>
    </ligand>
</feature>
<dbReference type="Pfam" id="PF00156">
    <property type="entry name" value="Pribosyltran"/>
    <property type="match status" value="1"/>
</dbReference>
<dbReference type="AlphaFoldDB" id="A0A660S891"/>
<evidence type="ECO:0000256" key="3">
    <source>
        <dbReference type="ARBA" id="ARBA00022676"/>
    </source>
</evidence>
<comment type="function">
    <text evidence="7">Catalyzes the transfer of a ribosyl phosphate group from 5-phosphoribose 1-diphosphate to orotate, leading to the formation of orotidine monophosphate (OMP).</text>
</comment>
<evidence type="ECO:0000256" key="5">
    <source>
        <dbReference type="ARBA" id="ARBA00022842"/>
    </source>
</evidence>
<evidence type="ECO:0000256" key="2">
    <source>
        <dbReference type="ARBA" id="ARBA00011971"/>
    </source>
</evidence>
<dbReference type="GO" id="GO:0019856">
    <property type="term" value="P:pyrimidine nucleobase biosynthetic process"/>
    <property type="evidence" value="ECO:0007669"/>
    <property type="project" value="InterPro"/>
</dbReference>
<dbReference type="SUPFAM" id="SSF53271">
    <property type="entry name" value="PRTase-like"/>
    <property type="match status" value="1"/>
</dbReference>
<dbReference type="HAMAP" id="MF_01208">
    <property type="entry name" value="PyrE"/>
    <property type="match status" value="1"/>
</dbReference>
<dbReference type="PANTHER" id="PTHR19278">
    <property type="entry name" value="OROTATE PHOSPHORIBOSYLTRANSFERASE"/>
    <property type="match status" value="1"/>
</dbReference>
<dbReference type="PANTHER" id="PTHR19278:SF9">
    <property type="entry name" value="URIDINE 5'-MONOPHOSPHATE SYNTHASE"/>
    <property type="match status" value="1"/>
</dbReference>
<keyword evidence="5 7" id="KW-0460">Magnesium</keyword>
<keyword evidence="6 7" id="KW-0665">Pyrimidine biosynthesis</keyword>
<dbReference type="EC" id="2.4.2.10" evidence="2 7"/>
<comment type="similarity">
    <text evidence="7">Belongs to the purine/pyrimidine phosphoribosyltransferase family. PyrE subfamily.</text>
</comment>
<keyword evidence="4 7" id="KW-0808">Transferase</keyword>
<dbReference type="GO" id="GO:0000287">
    <property type="term" value="F:magnesium ion binding"/>
    <property type="evidence" value="ECO:0007669"/>
    <property type="project" value="UniProtKB-UniRule"/>
</dbReference>
<dbReference type="InterPro" id="IPR029057">
    <property type="entry name" value="PRTase-like"/>
</dbReference>
<dbReference type="CDD" id="cd06223">
    <property type="entry name" value="PRTases_typeI"/>
    <property type="match status" value="1"/>
</dbReference>
<dbReference type="NCBIfam" id="TIGR01367">
    <property type="entry name" value="pyrE_Therm"/>
    <property type="match status" value="1"/>
</dbReference>
<proteinExistence type="inferred from homology"/>
<dbReference type="Proteomes" id="UP000282321">
    <property type="component" value="Unassembled WGS sequence"/>
</dbReference>
<accession>A0A660S891</accession>
<protein>
    <recommendedName>
        <fullName evidence="2 7">Orotate phosphoribosyltransferase</fullName>
        <shortName evidence="7">OPRT</shortName>
        <shortName evidence="7">OPRTase</shortName>
        <ecNumber evidence="2 7">2.4.2.10</ecNumber>
    </recommendedName>
</protein>